<evidence type="ECO:0000313" key="1">
    <source>
        <dbReference type="EMBL" id="BAD36611.1"/>
    </source>
</evidence>
<reference evidence="2" key="1">
    <citation type="journal article" date="2005" name="Nature">
        <title>The map-based sequence of the rice genome.</title>
        <authorList>
            <consortium name="International rice genome sequencing project (IRGSP)"/>
            <person name="Matsumoto T."/>
            <person name="Wu J."/>
            <person name="Kanamori H."/>
            <person name="Katayose Y."/>
            <person name="Fujisawa M."/>
            <person name="Namiki N."/>
            <person name="Mizuno H."/>
            <person name="Yamamoto K."/>
            <person name="Antonio B.A."/>
            <person name="Baba T."/>
            <person name="Sakata K."/>
            <person name="Nagamura Y."/>
            <person name="Aoki H."/>
            <person name="Arikawa K."/>
            <person name="Arita K."/>
            <person name="Bito T."/>
            <person name="Chiden Y."/>
            <person name="Fujitsuka N."/>
            <person name="Fukunaka R."/>
            <person name="Hamada M."/>
            <person name="Harada C."/>
            <person name="Hayashi A."/>
            <person name="Hijishita S."/>
            <person name="Honda M."/>
            <person name="Hosokawa S."/>
            <person name="Ichikawa Y."/>
            <person name="Idonuma A."/>
            <person name="Iijima M."/>
            <person name="Ikeda M."/>
            <person name="Ikeno M."/>
            <person name="Ito K."/>
            <person name="Ito S."/>
            <person name="Ito T."/>
            <person name="Ito Y."/>
            <person name="Ito Y."/>
            <person name="Iwabuchi A."/>
            <person name="Kamiya K."/>
            <person name="Karasawa W."/>
            <person name="Kurita K."/>
            <person name="Katagiri S."/>
            <person name="Kikuta A."/>
            <person name="Kobayashi H."/>
            <person name="Kobayashi N."/>
            <person name="Machita K."/>
            <person name="Maehara T."/>
            <person name="Masukawa M."/>
            <person name="Mizubayashi T."/>
            <person name="Mukai Y."/>
            <person name="Nagasaki H."/>
            <person name="Nagata Y."/>
            <person name="Naito S."/>
            <person name="Nakashima M."/>
            <person name="Nakama Y."/>
            <person name="Nakamichi Y."/>
            <person name="Nakamura M."/>
            <person name="Meguro A."/>
            <person name="Negishi M."/>
            <person name="Ohta I."/>
            <person name="Ohta T."/>
            <person name="Okamoto M."/>
            <person name="Ono N."/>
            <person name="Saji S."/>
            <person name="Sakaguchi M."/>
            <person name="Sakai K."/>
            <person name="Shibata M."/>
            <person name="Shimokawa T."/>
            <person name="Song J."/>
            <person name="Takazaki Y."/>
            <person name="Terasawa K."/>
            <person name="Tsugane M."/>
            <person name="Tsuji K."/>
            <person name="Ueda S."/>
            <person name="Waki K."/>
            <person name="Yamagata H."/>
            <person name="Yamamoto M."/>
            <person name="Yamamoto S."/>
            <person name="Yamane H."/>
            <person name="Yoshiki S."/>
            <person name="Yoshihara R."/>
            <person name="Yukawa K."/>
            <person name="Zhong H."/>
            <person name="Yano M."/>
            <person name="Yuan Q."/>
            <person name="Ouyang S."/>
            <person name="Liu J."/>
            <person name="Jones K.M."/>
            <person name="Gansberger K."/>
            <person name="Moffat K."/>
            <person name="Hill J."/>
            <person name="Bera J."/>
            <person name="Fadrosh D."/>
            <person name="Jin S."/>
            <person name="Johri S."/>
            <person name="Kim M."/>
            <person name="Overton L."/>
            <person name="Reardon M."/>
            <person name="Tsitrin T."/>
            <person name="Vuong H."/>
            <person name="Weaver B."/>
            <person name="Ciecko A."/>
            <person name="Tallon L."/>
            <person name="Jackson J."/>
            <person name="Pai G."/>
            <person name="Aken S.V."/>
            <person name="Utterback T."/>
            <person name="Reidmuller S."/>
            <person name="Feldblyum T."/>
            <person name="Hsiao J."/>
            <person name="Zismann V."/>
            <person name="Iobst S."/>
            <person name="de Vazeille A.R."/>
            <person name="Buell C.R."/>
            <person name="Ying K."/>
            <person name="Li Y."/>
            <person name="Lu T."/>
            <person name="Huang Y."/>
            <person name="Zhao Q."/>
            <person name="Feng Q."/>
            <person name="Zhang L."/>
            <person name="Zhu J."/>
            <person name="Weng Q."/>
            <person name="Mu J."/>
            <person name="Lu Y."/>
            <person name="Fan D."/>
            <person name="Liu Y."/>
            <person name="Guan J."/>
            <person name="Zhang Y."/>
            <person name="Yu S."/>
            <person name="Liu X."/>
            <person name="Zhang Y."/>
            <person name="Hong G."/>
            <person name="Han B."/>
            <person name="Choisne N."/>
            <person name="Demange N."/>
            <person name="Orjeda G."/>
            <person name="Samain S."/>
            <person name="Cattolico L."/>
            <person name="Pelletier E."/>
            <person name="Couloux A."/>
            <person name="Segurens B."/>
            <person name="Wincker P."/>
            <person name="D'Hont A."/>
            <person name="Scarpelli C."/>
            <person name="Weissenbach J."/>
            <person name="Salanoubat M."/>
            <person name="Quetier F."/>
            <person name="Yu Y."/>
            <person name="Kim H.R."/>
            <person name="Rambo T."/>
            <person name="Currie J."/>
            <person name="Collura K."/>
            <person name="Luo M."/>
            <person name="Yang T."/>
            <person name="Ammiraju J.S.S."/>
            <person name="Engler F."/>
            <person name="Soderlund C."/>
            <person name="Wing R.A."/>
            <person name="Palmer L.E."/>
            <person name="de la Bastide M."/>
            <person name="Spiegel L."/>
            <person name="Nascimento L."/>
            <person name="Zutavern T."/>
            <person name="O'Shaughnessy A."/>
            <person name="Dike S."/>
            <person name="Dedhia N."/>
            <person name="Preston R."/>
            <person name="Balija V."/>
            <person name="McCombie W.R."/>
            <person name="Chow T."/>
            <person name="Chen H."/>
            <person name="Chung M."/>
            <person name="Chen C."/>
            <person name="Shaw J."/>
            <person name="Wu H."/>
            <person name="Hsiao K."/>
            <person name="Chao Y."/>
            <person name="Chu M."/>
            <person name="Cheng C."/>
            <person name="Hour A."/>
            <person name="Lee P."/>
            <person name="Lin S."/>
            <person name="Lin Y."/>
            <person name="Liou J."/>
            <person name="Liu S."/>
            <person name="Hsing Y."/>
            <person name="Raghuvanshi S."/>
            <person name="Mohanty A."/>
            <person name="Bharti A.K."/>
            <person name="Gaur A."/>
            <person name="Gupta V."/>
            <person name="Kumar D."/>
            <person name="Ravi V."/>
            <person name="Vij S."/>
            <person name="Kapur A."/>
            <person name="Khurana P."/>
            <person name="Khurana P."/>
            <person name="Khurana J.P."/>
            <person name="Tyagi A.K."/>
            <person name="Gaikwad K."/>
            <person name="Singh A."/>
            <person name="Dalal V."/>
            <person name="Srivastava S."/>
            <person name="Dixit A."/>
            <person name="Pal A.K."/>
            <person name="Ghazi I.A."/>
            <person name="Yadav M."/>
            <person name="Pandit A."/>
            <person name="Bhargava A."/>
            <person name="Sureshbabu K."/>
            <person name="Batra K."/>
            <person name="Sharma T.R."/>
            <person name="Mohapatra T."/>
            <person name="Singh N.K."/>
            <person name="Messing J."/>
            <person name="Nelson A.B."/>
            <person name="Fuks G."/>
            <person name="Kavchok S."/>
            <person name="Keizer G."/>
            <person name="Linton E."/>
            <person name="Llaca V."/>
            <person name="Song R."/>
            <person name="Tanyolac B."/>
            <person name="Young S."/>
            <person name="Ho-Il K."/>
            <person name="Hahn J.H."/>
            <person name="Sangsakoo G."/>
            <person name="Vanavichit A."/>
            <person name="de Mattos Luiz.A.T."/>
            <person name="Zimmer P.D."/>
            <person name="Malone G."/>
            <person name="Dellagostin O."/>
            <person name="de Oliveira A.C."/>
            <person name="Bevan M."/>
            <person name="Bancroft I."/>
            <person name="Minx P."/>
            <person name="Cordum H."/>
            <person name="Wilson R."/>
            <person name="Cheng Z."/>
            <person name="Jin W."/>
            <person name="Jiang J."/>
            <person name="Leong S.A."/>
            <person name="Iwama H."/>
            <person name="Gojobori T."/>
            <person name="Itoh T."/>
            <person name="Niimura Y."/>
            <person name="Fujii Y."/>
            <person name="Habara T."/>
            <person name="Sakai H."/>
            <person name="Sato Y."/>
            <person name="Wilson G."/>
            <person name="Kumar K."/>
            <person name="McCouch S."/>
            <person name="Juretic N."/>
            <person name="Hoen D."/>
            <person name="Wright S."/>
            <person name="Bruskiewich R."/>
            <person name="Bureau T."/>
            <person name="Miyao A."/>
            <person name="Hirochika H."/>
            <person name="Nishikawa T."/>
            <person name="Kadowaki K."/>
            <person name="Sugiura M."/>
            <person name="Burr B."/>
            <person name="Sasaki T."/>
        </authorList>
    </citation>
    <scope>NUCLEOTIDE SEQUENCE [LARGE SCALE GENOMIC DNA]</scope>
    <source>
        <strain evidence="2">cv. Nipponbare</strain>
    </source>
</reference>
<sequence>MEGDRGRRQGQFGLHFLFNASKGAIRIASRTETGGDNPCRCKHPSLLTSSRHSQSLLLERQAVS</sequence>
<dbReference type="EMBL" id="AP005971">
    <property type="protein sequence ID" value="BAD36611.1"/>
    <property type="molecule type" value="Genomic_DNA"/>
</dbReference>
<protein>
    <submittedName>
        <fullName evidence="1">Uncharacterized protein</fullName>
    </submittedName>
</protein>
<accession>Q69K93</accession>
<gene>
    <name evidence="1" type="primary">OSJNBb0079K11.13</name>
</gene>
<evidence type="ECO:0000313" key="2">
    <source>
        <dbReference type="Proteomes" id="UP000000763"/>
    </source>
</evidence>
<dbReference type="Proteomes" id="UP000000763">
    <property type="component" value="Chromosome 9"/>
</dbReference>
<reference evidence="2" key="2">
    <citation type="journal article" date="2008" name="Nucleic Acids Res.">
        <title>The rice annotation project database (RAP-DB): 2008 update.</title>
        <authorList>
            <consortium name="The rice annotation project (RAP)"/>
        </authorList>
    </citation>
    <scope>GENOME REANNOTATION</scope>
    <source>
        <strain evidence="2">cv. Nipponbare</strain>
    </source>
</reference>
<organism evidence="1 2">
    <name type="scientific">Oryza sativa subsp. japonica</name>
    <name type="common">Rice</name>
    <dbReference type="NCBI Taxonomy" id="39947"/>
    <lineage>
        <taxon>Eukaryota</taxon>
        <taxon>Viridiplantae</taxon>
        <taxon>Streptophyta</taxon>
        <taxon>Embryophyta</taxon>
        <taxon>Tracheophyta</taxon>
        <taxon>Spermatophyta</taxon>
        <taxon>Magnoliopsida</taxon>
        <taxon>Liliopsida</taxon>
        <taxon>Poales</taxon>
        <taxon>Poaceae</taxon>
        <taxon>BOP clade</taxon>
        <taxon>Oryzoideae</taxon>
        <taxon>Oryzeae</taxon>
        <taxon>Oryzinae</taxon>
        <taxon>Oryza</taxon>
        <taxon>Oryza sativa</taxon>
    </lineage>
</organism>
<proteinExistence type="predicted"/>
<name>Q69K93_ORYSJ</name>
<dbReference type="AlphaFoldDB" id="Q69K93"/>